<reference evidence="1" key="1">
    <citation type="submission" date="2022-03" db="EMBL/GenBank/DDBJ databases">
        <authorList>
            <person name="Tunstrom K."/>
        </authorList>
    </citation>
    <scope>NUCLEOTIDE SEQUENCE</scope>
</reference>
<name>A0AAU9U626_EUPED</name>
<accession>A0AAU9U626</accession>
<proteinExistence type="predicted"/>
<dbReference type="AlphaFoldDB" id="A0AAU9U626"/>
<keyword evidence="2" id="KW-1185">Reference proteome</keyword>
<evidence type="ECO:0000313" key="2">
    <source>
        <dbReference type="Proteomes" id="UP001153954"/>
    </source>
</evidence>
<sequence length="363" mass="42915">MRRDKTNLYNKYDFTEYHTTLINKMEIKDYRKHLDNKSKLSIVAKITYIKEKLKLNGNTTEFENIAIKNYTSIKNKYFENLHQDKSEINDLDKELTILDLIITSSKIIHDISENILKTITQAVNIDREKTNIIKDEFYKQFVVDKKEEFEYVCQTLDVCRRFPAYTDFISDVIKEILNLPNSKINYAVKGLTVLIKEKANILREILGNKLFKLINDKLEAILHDISRVRYFLSTIDKTLNYKYKLAASYSKNKIRSKAIVILIDIIDKTFENDDNEILGIYFNNILKSLQKQHLIEDDIQLLIEDIVRHFVDELKFNWKPYVKEEVRTLAEVILKGKATNDNIYKYLFSKGSKYVRGEFDIDL</sequence>
<gene>
    <name evidence="1" type="ORF">EEDITHA_LOCUS10488</name>
</gene>
<dbReference type="Proteomes" id="UP001153954">
    <property type="component" value="Unassembled WGS sequence"/>
</dbReference>
<protein>
    <submittedName>
        <fullName evidence="1">Uncharacterized protein</fullName>
    </submittedName>
</protein>
<evidence type="ECO:0000313" key="1">
    <source>
        <dbReference type="EMBL" id="CAH2094981.1"/>
    </source>
</evidence>
<dbReference type="EMBL" id="CAKOGL010000015">
    <property type="protein sequence ID" value="CAH2094981.1"/>
    <property type="molecule type" value="Genomic_DNA"/>
</dbReference>
<comment type="caution">
    <text evidence="1">The sequence shown here is derived from an EMBL/GenBank/DDBJ whole genome shotgun (WGS) entry which is preliminary data.</text>
</comment>
<organism evidence="1 2">
    <name type="scientific">Euphydryas editha</name>
    <name type="common">Edith's checkerspot</name>
    <dbReference type="NCBI Taxonomy" id="104508"/>
    <lineage>
        <taxon>Eukaryota</taxon>
        <taxon>Metazoa</taxon>
        <taxon>Ecdysozoa</taxon>
        <taxon>Arthropoda</taxon>
        <taxon>Hexapoda</taxon>
        <taxon>Insecta</taxon>
        <taxon>Pterygota</taxon>
        <taxon>Neoptera</taxon>
        <taxon>Endopterygota</taxon>
        <taxon>Lepidoptera</taxon>
        <taxon>Glossata</taxon>
        <taxon>Ditrysia</taxon>
        <taxon>Papilionoidea</taxon>
        <taxon>Nymphalidae</taxon>
        <taxon>Nymphalinae</taxon>
        <taxon>Euphydryas</taxon>
    </lineage>
</organism>